<reference evidence="2 3" key="1">
    <citation type="submission" date="2015-03" db="EMBL/GenBank/DDBJ databases">
        <title>RNA-seq based gene annotation and comparative genomics of four Zymoseptoria species reveal species-specific pathogenicity related genes and transposable element activity.</title>
        <authorList>
            <person name="Grandaubert J."/>
            <person name="Bhattacharyya A."/>
            <person name="Stukenbrock E.H."/>
        </authorList>
    </citation>
    <scope>NUCLEOTIDE SEQUENCE [LARGE SCALE GENOMIC DNA]</scope>
    <source>
        <strain evidence="2 3">Zb18110</strain>
    </source>
</reference>
<evidence type="ECO:0000313" key="2">
    <source>
        <dbReference type="EMBL" id="KJY02353.1"/>
    </source>
</evidence>
<feature type="region of interest" description="Disordered" evidence="1">
    <location>
        <begin position="355"/>
        <end position="383"/>
    </location>
</feature>
<feature type="compositionally biased region" description="Basic and acidic residues" evidence="1">
    <location>
        <begin position="367"/>
        <end position="383"/>
    </location>
</feature>
<name>A0A0F4GZ86_9PEZI</name>
<protein>
    <submittedName>
        <fullName evidence="2">Uncharacterized protein</fullName>
    </submittedName>
</protein>
<sequence>MSFEAGHGPSPLRNEIKEPSTQKSDRPVKHSKRAPKSASHQRPTVNGKEPTAQTFSQTSSDKINNALGTTIPLLQTAKKQHSTQPFTDPPKTPTFLDLTLPSTSFSLPSTSPPSSTIPDKTLSHLSPTARFLQLSLRQQARREQARREQEQQSLYLDSSIRNNLSISDPRHHVPGLDIHQRRHAALVRKSMMSRAEEWDRKEEEEEMERRRRGELERSTSERSRSERRAAVLARRSADQVNPTKPPPSMRNSFDSLTSSIFRSPRHDSRPSKPWGEPLSEWDLGCGEIEKGEMDETSRWVEQLSRSLADCGVEGGVGGREGSVGEGEEGEKDCGNESGDEQVIGMSLEEALAEAMRETSGVVSGEQGQKEKAVATKKDSGKEVEEWIEVDDEVDLNDEWVEIEGE</sequence>
<proteinExistence type="predicted"/>
<feature type="compositionally biased region" description="Polar residues" evidence="1">
    <location>
        <begin position="249"/>
        <end position="261"/>
    </location>
</feature>
<organism evidence="2 3">
    <name type="scientific">Zymoseptoria brevis</name>
    <dbReference type="NCBI Taxonomy" id="1047168"/>
    <lineage>
        <taxon>Eukaryota</taxon>
        <taxon>Fungi</taxon>
        <taxon>Dikarya</taxon>
        <taxon>Ascomycota</taxon>
        <taxon>Pezizomycotina</taxon>
        <taxon>Dothideomycetes</taxon>
        <taxon>Dothideomycetidae</taxon>
        <taxon>Mycosphaerellales</taxon>
        <taxon>Mycosphaerellaceae</taxon>
        <taxon>Zymoseptoria</taxon>
    </lineage>
</organism>
<evidence type="ECO:0000256" key="1">
    <source>
        <dbReference type="SAM" id="MobiDB-lite"/>
    </source>
</evidence>
<accession>A0A0F4GZ86</accession>
<dbReference type="Proteomes" id="UP000033647">
    <property type="component" value="Unassembled WGS sequence"/>
</dbReference>
<feature type="compositionally biased region" description="Basic and acidic residues" evidence="1">
    <location>
        <begin position="14"/>
        <end position="28"/>
    </location>
</feature>
<dbReference type="AlphaFoldDB" id="A0A0F4GZ86"/>
<comment type="caution">
    <text evidence="2">The sequence shown here is derived from an EMBL/GenBank/DDBJ whole genome shotgun (WGS) entry which is preliminary data.</text>
</comment>
<feature type="compositionally biased region" description="Basic and acidic residues" evidence="1">
    <location>
        <begin position="194"/>
        <end position="229"/>
    </location>
</feature>
<feature type="region of interest" description="Disordered" evidence="1">
    <location>
        <begin position="193"/>
        <end position="280"/>
    </location>
</feature>
<feature type="compositionally biased region" description="Low complexity" evidence="1">
    <location>
        <begin position="93"/>
        <end position="119"/>
    </location>
</feature>
<keyword evidence="3" id="KW-1185">Reference proteome</keyword>
<gene>
    <name evidence="2" type="ORF">TI39_contig60g00002</name>
</gene>
<dbReference type="OrthoDB" id="10549733at2759"/>
<dbReference type="EMBL" id="LAFY01000057">
    <property type="protein sequence ID" value="KJY02353.1"/>
    <property type="molecule type" value="Genomic_DNA"/>
</dbReference>
<feature type="region of interest" description="Disordered" evidence="1">
    <location>
        <begin position="1"/>
        <end position="124"/>
    </location>
</feature>
<evidence type="ECO:0000313" key="3">
    <source>
        <dbReference type="Proteomes" id="UP000033647"/>
    </source>
</evidence>
<feature type="compositionally biased region" description="Gly residues" evidence="1">
    <location>
        <begin position="312"/>
        <end position="324"/>
    </location>
</feature>
<feature type="region of interest" description="Disordered" evidence="1">
    <location>
        <begin position="310"/>
        <end position="339"/>
    </location>
</feature>
<feature type="compositionally biased region" description="Polar residues" evidence="1">
    <location>
        <begin position="51"/>
        <end position="68"/>
    </location>
</feature>